<protein>
    <submittedName>
        <fullName evidence="1">Uncharacterized protein</fullName>
    </submittedName>
</protein>
<reference evidence="1 2" key="1">
    <citation type="submission" date="2019-07" db="EMBL/GenBank/DDBJ databases">
        <title>Seonamhaeicola sp. W255 draft genome.</title>
        <authorList>
            <person name="Zhang X.-Y."/>
            <person name="Zhang R."/>
            <person name="Zhong Y.-L."/>
            <person name="Du Z.-J."/>
        </authorList>
    </citation>
    <scope>NUCLEOTIDE SEQUENCE [LARGE SCALE GENOMIC DNA]</scope>
    <source>
        <strain evidence="1 2">W255</strain>
    </source>
</reference>
<evidence type="ECO:0000313" key="1">
    <source>
        <dbReference type="EMBL" id="TWO34769.1"/>
    </source>
</evidence>
<name>A0A562YJA2_9FLAO</name>
<evidence type="ECO:0000313" key="2">
    <source>
        <dbReference type="Proteomes" id="UP000295814"/>
    </source>
</evidence>
<dbReference type="RefSeq" id="WP_133354184.1">
    <property type="nucleotide sequence ID" value="NZ_SMZJ02000001.1"/>
</dbReference>
<comment type="caution">
    <text evidence="1">The sequence shown here is derived from an EMBL/GenBank/DDBJ whole genome shotgun (WGS) entry which is preliminary data.</text>
</comment>
<dbReference type="OrthoDB" id="1439175at2"/>
<sequence>MKNLLKIFVCVIFVWGCSTPKYLSAPKDFKNHVKGLYLEYTTKKSHSREIAEIIEVKDKYIKLLPVKNEKIISIKQNDIKYAHVLVSLTSDNQKKLNTWAGLLNINSLVHGYFMVFSLPINLVSTYSTSIHARGAYRMKIPDDVKWHELHKFARFPQGIPELIDENLIK</sequence>
<proteinExistence type="predicted"/>
<accession>A0A562YJA2</accession>
<organism evidence="1 2">
    <name type="scientific">Seonamhaeicola sediminis</name>
    <dbReference type="NCBI Taxonomy" id="2528206"/>
    <lineage>
        <taxon>Bacteria</taxon>
        <taxon>Pseudomonadati</taxon>
        <taxon>Bacteroidota</taxon>
        <taxon>Flavobacteriia</taxon>
        <taxon>Flavobacteriales</taxon>
        <taxon>Flavobacteriaceae</taxon>
    </lineage>
</organism>
<keyword evidence="2" id="KW-1185">Reference proteome</keyword>
<gene>
    <name evidence="1" type="ORF">E1J38_002610</name>
</gene>
<dbReference type="AlphaFoldDB" id="A0A562YJA2"/>
<dbReference type="Proteomes" id="UP000295814">
    <property type="component" value="Unassembled WGS sequence"/>
</dbReference>
<dbReference type="EMBL" id="SMZJ02000001">
    <property type="protein sequence ID" value="TWO34769.1"/>
    <property type="molecule type" value="Genomic_DNA"/>
</dbReference>